<dbReference type="EMBL" id="SNRY01003021">
    <property type="protein sequence ID" value="KAA6322527.1"/>
    <property type="molecule type" value="Genomic_DNA"/>
</dbReference>
<keyword evidence="1" id="KW-0812">Transmembrane</keyword>
<dbReference type="AlphaFoldDB" id="A0A5J4QKU2"/>
<evidence type="ECO:0000256" key="1">
    <source>
        <dbReference type="SAM" id="Phobius"/>
    </source>
</evidence>
<keyword evidence="1" id="KW-0472">Membrane</keyword>
<name>A0A5J4QKU2_9ZZZZ</name>
<sequence>MKKQHNYLIFSVEFALRQRIFRYFFATIVIFWKMSLLYNFIYINSHTNKIVFNTEPKKYSFFTTLFLSHNCNMPVR</sequence>
<comment type="caution">
    <text evidence="2">The sequence shown here is derived from an EMBL/GenBank/DDBJ whole genome shotgun (WGS) entry which is preliminary data.</text>
</comment>
<protein>
    <submittedName>
        <fullName evidence="2">Uncharacterized protein</fullName>
    </submittedName>
</protein>
<feature type="transmembrane region" description="Helical" evidence="1">
    <location>
        <begin position="20"/>
        <end position="41"/>
    </location>
</feature>
<accession>A0A5J4QKU2</accession>
<gene>
    <name evidence="2" type="ORF">EZS27_027942</name>
</gene>
<organism evidence="2">
    <name type="scientific">termite gut metagenome</name>
    <dbReference type="NCBI Taxonomy" id="433724"/>
    <lineage>
        <taxon>unclassified sequences</taxon>
        <taxon>metagenomes</taxon>
        <taxon>organismal metagenomes</taxon>
    </lineage>
</organism>
<proteinExistence type="predicted"/>
<evidence type="ECO:0000313" key="2">
    <source>
        <dbReference type="EMBL" id="KAA6322527.1"/>
    </source>
</evidence>
<keyword evidence="1" id="KW-1133">Transmembrane helix</keyword>
<reference evidence="2" key="1">
    <citation type="submission" date="2019-03" db="EMBL/GenBank/DDBJ databases">
        <title>Single cell metagenomics reveals metabolic interactions within the superorganism composed of flagellate Streblomastix strix and complex community of Bacteroidetes bacteria on its surface.</title>
        <authorList>
            <person name="Treitli S.C."/>
            <person name="Kolisko M."/>
            <person name="Husnik F."/>
            <person name="Keeling P."/>
            <person name="Hampl V."/>
        </authorList>
    </citation>
    <scope>NUCLEOTIDE SEQUENCE</scope>
    <source>
        <strain evidence="2">STM</strain>
    </source>
</reference>